<dbReference type="GO" id="GO:0016301">
    <property type="term" value="F:kinase activity"/>
    <property type="evidence" value="ECO:0007669"/>
    <property type="project" value="UniProtKB-KW"/>
</dbReference>
<protein>
    <submittedName>
        <fullName evidence="1">Protein kinase 2B, chloroplastic-like</fullName>
    </submittedName>
</protein>
<organism evidence="1 2">
    <name type="scientific">Gossypium australe</name>
    <dbReference type="NCBI Taxonomy" id="47621"/>
    <lineage>
        <taxon>Eukaryota</taxon>
        <taxon>Viridiplantae</taxon>
        <taxon>Streptophyta</taxon>
        <taxon>Embryophyta</taxon>
        <taxon>Tracheophyta</taxon>
        <taxon>Spermatophyta</taxon>
        <taxon>Magnoliopsida</taxon>
        <taxon>eudicotyledons</taxon>
        <taxon>Gunneridae</taxon>
        <taxon>Pentapetalae</taxon>
        <taxon>rosids</taxon>
        <taxon>malvids</taxon>
        <taxon>Malvales</taxon>
        <taxon>Malvaceae</taxon>
        <taxon>Malvoideae</taxon>
        <taxon>Gossypium</taxon>
    </lineage>
</organism>
<dbReference type="Proteomes" id="UP000325315">
    <property type="component" value="Unassembled WGS sequence"/>
</dbReference>
<evidence type="ECO:0000313" key="2">
    <source>
        <dbReference type="Proteomes" id="UP000325315"/>
    </source>
</evidence>
<keyword evidence="1" id="KW-0418">Kinase</keyword>
<evidence type="ECO:0000313" key="1">
    <source>
        <dbReference type="EMBL" id="KAA3461160.1"/>
    </source>
</evidence>
<name>A0A5B6USS8_9ROSI</name>
<comment type="caution">
    <text evidence="1">The sequence shown here is derived from an EMBL/GenBank/DDBJ whole genome shotgun (WGS) entry which is preliminary data.</text>
</comment>
<gene>
    <name evidence="1" type="ORF">EPI10_027757</name>
</gene>
<dbReference type="AlphaFoldDB" id="A0A5B6USS8"/>
<dbReference type="EMBL" id="SMMG02000009">
    <property type="protein sequence ID" value="KAA3461160.1"/>
    <property type="molecule type" value="Genomic_DNA"/>
</dbReference>
<sequence length="63" mass="7331">MVQQYFQYDRLQDEDPNIHLANFLEICDTFKINGVVHILFEEQGKIVVESISTGFHHHLGSND</sequence>
<dbReference type="OrthoDB" id="997500at2759"/>
<keyword evidence="1" id="KW-0808">Transferase</keyword>
<accession>A0A5B6USS8</accession>
<proteinExistence type="predicted"/>
<keyword evidence="2" id="KW-1185">Reference proteome</keyword>
<reference evidence="2" key="1">
    <citation type="journal article" date="2019" name="Plant Biotechnol. J.">
        <title>Genome sequencing of the Australian wild diploid species Gossypium australe highlights disease resistance and delayed gland morphogenesis.</title>
        <authorList>
            <person name="Cai Y."/>
            <person name="Cai X."/>
            <person name="Wang Q."/>
            <person name="Wang P."/>
            <person name="Zhang Y."/>
            <person name="Cai C."/>
            <person name="Xu Y."/>
            <person name="Wang K."/>
            <person name="Zhou Z."/>
            <person name="Wang C."/>
            <person name="Geng S."/>
            <person name="Li B."/>
            <person name="Dong Q."/>
            <person name="Hou Y."/>
            <person name="Wang H."/>
            <person name="Ai P."/>
            <person name="Liu Z."/>
            <person name="Yi F."/>
            <person name="Sun M."/>
            <person name="An G."/>
            <person name="Cheng J."/>
            <person name="Zhang Y."/>
            <person name="Shi Q."/>
            <person name="Xie Y."/>
            <person name="Shi X."/>
            <person name="Chang Y."/>
            <person name="Huang F."/>
            <person name="Chen Y."/>
            <person name="Hong S."/>
            <person name="Mi L."/>
            <person name="Sun Q."/>
            <person name="Zhang L."/>
            <person name="Zhou B."/>
            <person name="Peng R."/>
            <person name="Zhang X."/>
            <person name="Liu F."/>
        </authorList>
    </citation>
    <scope>NUCLEOTIDE SEQUENCE [LARGE SCALE GENOMIC DNA]</scope>
    <source>
        <strain evidence="2">cv. PA1801</strain>
    </source>
</reference>